<dbReference type="SUPFAM" id="SSF56655">
    <property type="entry name" value="Carbohydrate phosphatase"/>
    <property type="match status" value="1"/>
</dbReference>
<evidence type="ECO:0000256" key="4">
    <source>
        <dbReference type="ARBA" id="ARBA00022842"/>
    </source>
</evidence>
<dbReference type="Gene3D" id="3.30.540.10">
    <property type="entry name" value="Fructose-1,6-Bisphosphatase, subunit A, domain 1"/>
    <property type="match status" value="1"/>
</dbReference>
<keyword evidence="4" id="KW-0460">Magnesium</keyword>
<evidence type="ECO:0000256" key="1">
    <source>
        <dbReference type="ARBA" id="ARBA00009759"/>
    </source>
</evidence>
<dbReference type="InterPro" id="IPR020583">
    <property type="entry name" value="Inositol_monoP_metal-BS"/>
</dbReference>
<dbReference type="PANTHER" id="PTHR20854:SF4">
    <property type="entry name" value="INOSITOL-1-MONOPHOSPHATASE-RELATED"/>
    <property type="match status" value="1"/>
</dbReference>
<accession>A0ABY2Q1V4</accession>
<sequence>MTSLPQSERLLAVAKMAAHSVEDQLRTAFRSVMAFDTKRDFHDIVTEHDRASEERIASVIFREVPDSAMVGEEGGRRGSGNVVWYVDPIDGTSNFARGIAYWCVSIAAAVDDEIVAGVVFDPMAGNLFSASLGGAWLNGRPLAAQAFAEERQATLLTSFPNARNINDLGAMVYGCQAELLRAFQVTRNLGSGALNLAHIAAGWSDATLGLSTNPWDVAAGILILRQAGGRYCGFDGGIESEPTHLASDYFATGGGADYPTLEQVARTLSAQTATRHRHTAGART</sequence>
<comment type="caution">
    <text evidence="5">The sequence shown here is derived from an EMBL/GenBank/DDBJ whole genome shotgun (WGS) entry which is preliminary data.</text>
</comment>
<dbReference type="Gene3D" id="3.40.190.80">
    <property type="match status" value="1"/>
</dbReference>
<dbReference type="InterPro" id="IPR000760">
    <property type="entry name" value="Inositol_monophosphatase-like"/>
</dbReference>
<dbReference type="EMBL" id="SSNY01000021">
    <property type="protein sequence ID" value="THF54427.1"/>
    <property type="molecule type" value="Genomic_DNA"/>
</dbReference>
<proteinExistence type="inferred from homology"/>
<dbReference type="InterPro" id="IPR020550">
    <property type="entry name" value="Inositol_monophosphatase_CS"/>
</dbReference>
<name>A0ABY2Q1V4_9HYPH</name>
<evidence type="ECO:0000256" key="3">
    <source>
        <dbReference type="ARBA" id="ARBA00022801"/>
    </source>
</evidence>
<dbReference type="PROSITE" id="PS00630">
    <property type="entry name" value="IMP_2"/>
    <property type="match status" value="1"/>
</dbReference>
<gene>
    <name evidence="5" type="ORF">E6C48_22075</name>
</gene>
<dbReference type="PROSITE" id="PS00629">
    <property type="entry name" value="IMP_1"/>
    <property type="match status" value="1"/>
</dbReference>
<comment type="similarity">
    <text evidence="1">Belongs to the inositol monophosphatase superfamily.</text>
</comment>
<dbReference type="PRINTS" id="PR00377">
    <property type="entry name" value="IMPHPHTASES"/>
</dbReference>
<dbReference type="Proteomes" id="UP000306441">
    <property type="component" value="Unassembled WGS sequence"/>
</dbReference>
<reference evidence="5 6" key="1">
    <citation type="submission" date="2019-04" db="EMBL/GenBank/DDBJ databases">
        <title>Mesorhizobium composti sp. nov., isolated from compost.</title>
        <authorList>
            <person name="Lin S.-Y."/>
            <person name="Hameed A."/>
            <person name="Hsieh Y.-T."/>
            <person name="Young C.-C."/>
        </authorList>
    </citation>
    <scope>NUCLEOTIDE SEQUENCE [LARGE SCALE GENOMIC DNA]</scope>
    <source>
        <strain evidence="5 6">CC-YTH430</strain>
    </source>
</reference>
<dbReference type="PANTHER" id="PTHR20854">
    <property type="entry name" value="INOSITOL MONOPHOSPHATASE"/>
    <property type="match status" value="1"/>
</dbReference>
<dbReference type="RefSeq" id="WP_136360353.1">
    <property type="nucleotide sequence ID" value="NZ_SSNY01000021.1"/>
</dbReference>
<organism evidence="5 6">
    <name type="scientific">Ollibium composti</name>
    <dbReference type="NCBI Taxonomy" id="2675109"/>
    <lineage>
        <taxon>Bacteria</taxon>
        <taxon>Pseudomonadati</taxon>
        <taxon>Pseudomonadota</taxon>
        <taxon>Alphaproteobacteria</taxon>
        <taxon>Hyphomicrobiales</taxon>
        <taxon>Phyllobacteriaceae</taxon>
        <taxon>Ollibium</taxon>
    </lineage>
</organism>
<evidence type="ECO:0000313" key="6">
    <source>
        <dbReference type="Proteomes" id="UP000306441"/>
    </source>
</evidence>
<evidence type="ECO:0000256" key="2">
    <source>
        <dbReference type="ARBA" id="ARBA00022723"/>
    </source>
</evidence>
<evidence type="ECO:0000313" key="5">
    <source>
        <dbReference type="EMBL" id="THF54427.1"/>
    </source>
</evidence>
<protein>
    <submittedName>
        <fullName evidence="5">Inositol monophosphatase</fullName>
    </submittedName>
</protein>
<keyword evidence="2" id="KW-0479">Metal-binding</keyword>
<dbReference type="Pfam" id="PF00459">
    <property type="entry name" value="Inositol_P"/>
    <property type="match status" value="1"/>
</dbReference>
<dbReference type="CDD" id="cd01637">
    <property type="entry name" value="IMPase_like"/>
    <property type="match status" value="1"/>
</dbReference>
<keyword evidence="3" id="KW-0378">Hydrolase</keyword>
<keyword evidence="6" id="KW-1185">Reference proteome</keyword>